<proteinExistence type="predicted"/>
<dbReference type="EMBL" id="FLQY01000360">
    <property type="protein sequence ID" value="SBT10619.1"/>
    <property type="molecule type" value="Genomic_DNA"/>
</dbReference>
<reference evidence="3 4" key="1">
    <citation type="submission" date="2016-06" db="EMBL/GenBank/DDBJ databases">
        <authorList>
            <person name="Kjaerup R.B."/>
            <person name="Dalgaard T.S."/>
            <person name="Juul-Madsen H.R."/>
        </authorList>
    </citation>
    <scope>NUCLEOTIDE SEQUENCE [LARGE SCALE GENOMIC DNA]</scope>
    <source>
        <strain evidence="3">2</strain>
    </source>
</reference>
<keyword evidence="1" id="KW-0408">Iron</keyword>
<name>A0A1A8Y0B6_9RHOO</name>
<dbReference type="InterPro" id="IPR008988">
    <property type="entry name" value="Transcriptional_repressor_C"/>
</dbReference>
<feature type="domain" description="Ferrous iron transporter FeoA-like" evidence="2">
    <location>
        <begin position="23"/>
        <end position="99"/>
    </location>
</feature>
<evidence type="ECO:0000259" key="2">
    <source>
        <dbReference type="SMART" id="SM00899"/>
    </source>
</evidence>
<dbReference type="RefSeq" id="WP_222102305.1">
    <property type="nucleotide sequence ID" value="NZ_FLQY01000360.1"/>
</dbReference>
<evidence type="ECO:0000256" key="1">
    <source>
        <dbReference type="ARBA" id="ARBA00023004"/>
    </source>
</evidence>
<dbReference type="Pfam" id="PF04023">
    <property type="entry name" value="FeoA"/>
    <property type="match status" value="1"/>
</dbReference>
<dbReference type="AlphaFoldDB" id="A0A1A8Y0B6"/>
<dbReference type="InterPro" id="IPR007167">
    <property type="entry name" value="Fe-transptr_FeoA-like"/>
</dbReference>
<protein>
    <submittedName>
        <fullName evidence="3">Putative ferrous iron transport protein A (Modular protein)</fullName>
    </submittedName>
</protein>
<organism evidence="3 4">
    <name type="scientific">Candidatus Propionivibrio aalborgensis</name>
    <dbReference type="NCBI Taxonomy" id="1860101"/>
    <lineage>
        <taxon>Bacteria</taxon>
        <taxon>Pseudomonadati</taxon>
        <taxon>Pseudomonadota</taxon>
        <taxon>Betaproteobacteria</taxon>
        <taxon>Rhodocyclales</taxon>
        <taxon>Rhodocyclaceae</taxon>
        <taxon>Propionivibrio</taxon>
    </lineage>
</organism>
<keyword evidence="4" id="KW-1185">Reference proteome</keyword>
<evidence type="ECO:0000313" key="3">
    <source>
        <dbReference type="EMBL" id="SBT10619.1"/>
    </source>
</evidence>
<dbReference type="InterPro" id="IPR038157">
    <property type="entry name" value="FeoA_core_dom"/>
</dbReference>
<accession>A0A1A8Y0B6</accession>
<gene>
    <name evidence="3" type="ORF">PROAA_580023</name>
</gene>
<evidence type="ECO:0000313" key="4">
    <source>
        <dbReference type="Proteomes" id="UP000199600"/>
    </source>
</evidence>
<dbReference type="GO" id="GO:0046914">
    <property type="term" value="F:transition metal ion binding"/>
    <property type="evidence" value="ECO:0007669"/>
    <property type="project" value="InterPro"/>
</dbReference>
<dbReference type="Proteomes" id="UP000199600">
    <property type="component" value="Unassembled WGS sequence"/>
</dbReference>
<sequence length="112" mass="12088">MNSTQEVGVTNMENEMVDGMVGPTLDLALIGQALTVQHVRAPHAAPEWARWLDEIGFIVGEQVMLMARGLPGGDPLVVRIGQSTFALRRAEAACIGVVSLDKVKVNAEEYQT</sequence>
<dbReference type="Gene3D" id="2.30.30.90">
    <property type="match status" value="1"/>
</dbReference>
<dbReference type="SUPFAM" id="SSF50037">
    <property type="entry name" value="C-terminal domain of transcriptional repressors"/>
    <property type="match status" value="1"/>
</dbReference>
<dbReference type="SMART" id="SM00899">
    <property type="entry name" value="FeoA"/>
    <property type="match status" value="1"/>
</dbReference>